<dbReference type="OrthoDB" id="2384193at2759"/>
<dbReference type="EMBL" id="KN847910">
    <property type="protein sequence ID" value="KIR38433.1"/>
    <property type="molecule type" value="Genomic_DNA"/>
</dbReference>
<feature type="transmembrane region" description="Helical" evidence="2">
    <location>
        <begin position="98"/>
        <end position="116"/>
    </location>
</feature>
<feature type="region of interest" description="Disordered" evidence="1">
    <location>
        <begin position="410"/>
        <end position="430"/>
    </location>
</feature>
<proteinExistence type="predicted"/>
<keyword evidence="2" id="KW-0812">Transmembrane</keyword>
<organism evidence="3 4">
    <name type="scientific">Cryptococcus deuterogattii Ram5</name>
    <dbReference type="NCBI Taxonomy" id="1296110"/>
    <lineage>
        <taxon>Eukaryota</taxon>
        <taxon>Fungi</taxon>
        <taxon>Dikarya</taxon>
        <taxon>Basidiomycota</taxon>
        <taxon>Agaricomycotina</taxon>
        <taxon>Tremellomycetes</taxon>
        <taxon>Tremellales</taxon>
        <taxon>Cryptococcaceae</taxon>
        <taxon>Cryptococcus</taxon>
        <taxon>Cryptococcus gattii species complex</taxon>
    </lineage>
</organism>
<gene>
    <name evidence="3" type="ORF">I313_05541</name>
</gene>
<evidence type="ECO:0000256" key="1">
    <source>
        <dbReference type="SAM" id="MobiDB-lite"/>
    </source>
</evidence>
<feature type="transmembrane region" description="Helical" evidence="2">
    <location>
        <begin position="43"/>
        <end position="69"/>
    </location>
</feature>
<evidence type="ECO:0000313" key="4">
    <source>
        <dbReference type="Proteomes" id="UP000053392"/>
    </source>
</evidence>
<sequence length="430" mass="48737">MATANDTSMSLVSVLGASALVISVHHAYKFDKCKCLIPKKKEWFRVLLTWMLLASIFCLFTWGAGWCYIKYKLGWIYAEGYGTIPYPTEMFSRRYVKLNIPLTIIFNIAFSLQTSLNAEEGLYWYHLMRAVRQPKSARSWLTSSFFYAWIVISIVSTTLQCGIGWIHRGKLNMNRQMATVMAVDGIIEFAVLCAASVVIWKFPAFLDNVKASGAGPEVRSRLHFYHDLLSQMIFGSFFFMLIISVMLYLPRNWSPEGSQRNNIMVGAPRNALNNDHAQLASGVALMSLLREGGQWDTDGMRTKDLQGEIPYNLNDPRMYSSEEPLTSKEMNWELERDSGLGVPNVLENFTSPIAIPVKENNMPTEIRIRVEQELAVRVMTEIRYRHISTCYVTLLGLAPLIPLPTKECSEAKGNDKGQHHPTRASGNYAD</sequence>
<evidence type="ECO:0000313" key="3">
    <source>
        <dbReference type="EMBL" id="KIR38433.1"/>
    </source>
</evidence>
<protein>
    <submittedName>
        <fullName evidence="3">Unplaced genomic scaffold supercont1.15, whole genome shotgun sequence</fullName>
    </submittedName>
</protein>
<keyword evidence="2" id="KW-1133">Transmembrane helix</keyword>
<keyword evidence="4" id="KW-1185">Reference proteome</keyword>
<feature type="transmembrane region" description="Helical" evidence="2">
    <location>
        <begin position="178"/>
        <end position="200"/>
    </location>
</feature>
<evidence type="ECO:0000256" key="2">
    <source>
        <dbReference type="SAM" id="Phobius"/>
    </source>
</evidence>
<feature type="transmembrane region" description="Helical" evidence="2">
    <location>
        <begin position="228"/>
        <end position="249"/>
    </location>
</feature>
<dbReference type="Proteomes" id="UP000053392">
    <property type="component" value="Unassembled WGS sequence"/>
</dbReference>
<accession>A0A0D0TS67</accession>
<dbReference type="HOGENOM" id="CLU_027213_0_0_1"/>
<name>A0A0D0TS67_9TREE</name>
<feature type="transmembrane region" description="Helical" evidence="2">
    <location>
        <begin position="146"/>
        <end position="166"/>
    </location>
</feature>
<keyword evidence="2" id="KW-0472">Membrane</keyword>
<dbReference type="AlphaFoldDB" id="A0A0D0TS67"/>
<reference evidence="3 4" key="1">
    <citation type="submission" date="2015-01" db="EMBL/GenBank/DDBJ databases">
        <title>The Genome Sequence of Cryptococcus gattii Ram5.</title>
        <authorList>
            <consortium name="The Broad Institute Genomics Platform"/>
            <person name="Cuomo C."/>
            <person name="Litvintseva A."/>
            <person name="Chen Y."/>
            <person name="Heitman J."/>
            <person name="Sun S."/>
            <person name="Springer D."/>
            <person name="Dromer F."/>
            <person name="Young S."/>
            <person name="Zeng Q."/>
            <person name="Gargeya S."/>
            <person name="Abouelleil A."/>
            <person name="Alvarado L."/>
            <person name="Chapman S.B."/>
            <person name="Gainer-Dewar J."/>
            <person name="Goldberg J."/>
            <person name="Griggs A."/>
            <person name="Gujja S."/>
            <person name="Hansen M."/>
            <person name="Howarth C."/>
            <person name="Imamovic A."/>
            <person name="Larimer J."/>
            <person name="Murphy C."/>
            <person name="Naylor J."/>
            <person name="Pearson M."/>
            <person name="Priest M."/>
            <person name="Roberts A."/>
            <person name="Saif S."/>
            <person name="Shea T."/>
            <person name="Sykes S."/>
            <person name="Wortman J."/>
            <person name="Nusbaum C."/>
            <person name="Birren B."/>
        </authorList>
    </citation>
    <scope>NUCLEOTIDE SEQUENCE [LARGE SCALE GENOMIC DNA]</scope>
    <source>
        <strain evidence="3 4">Ram5</strain>
    </source>
</reference>